<organism evidence="2 3">
    <name type="scientific">Pontibacter toksunensis</name>
    <dbReference type="NCBI Taxonomy" id="1332631"/>
    <lineage>
        <taxon>Bacteria</taxon>
        <taxon>Pseudomonadati</taxon>
        <taxon>Bacteroidota</taxon>
        <taxon>Cytophagia</taxon>
        <taxon>Cytophagales</taxon>
        <taxon>Hymenobacteraceae</taxon>
        <taxon>Pontibacter</taxon>
    </lineage>
</organism>
<dbReference type="PROSITE" id="PS50994">
    <property type="entry name" value="INTEGRASE"/>
    <property type="match status" value="1"/>
</dbReference>
<keyword evidence="3" id="KW-1185">Reference proteome</keyword>
<evidence type="ECO:0000313" key="2">
    <source>
        <dbReference type="EMBL" id="MFD2999300.1"/>
    </source>
</evidence>
<feature type="domain" description="Integrase catalytic" evidence="1">
    <location>
        <begin position="117"/>
        <end position="284"/>
    </location>
</feature>
<protein>
    <submittedName>
        <fullName evidence="2">IS3 family transposase</fullName>
    </submittedName>
</protein>
<dbReference type="InterPro" id="IPR012337">
    <property type="entry name" value="RNaseH-like_sf"/>
</dbReference>
<evidence type="ECO:0000313" key="3">
    <source>
        <dbReference type="Proteomes" id="UP001597641"/>
    </source>
</evidence>
<gene>
    <name evidence="2" type="ORF">ACFS7Z_02920</name>
</gene>
<dbReference type="NCBIfam" id="NF033516">
    <property type="entry name" value="transpos_IS3"/>
    <property type="match status" value="1"/>
</dbReference>
<dbReference type="Pfam" id="PF00665">
    <property type="entry name" value="rve"/>
    <property type="match status" value="1"/>
</dbReference>
<dbReference type="Proteomes" id="UP001597641">
    <property type="component" value="Unassembled WGS sequence"/>
</dbReference>
<proteinExistence type="predicted"/>
<sequence length="302" mass="34482">MTLQHKGAAKVSVGSLCRLFGKSRQAFHQRRIFLDQRTAQSMLALDLVTAIRREIPGLGTKKLYLLLREPLQKSGIAMGRDRLHELLRAHRLLIRHGRSVPKTTHSNHLLRKYPNLIKQLPVLETEQVWVCDMTYIYVGFDFNYLSLITDAYSKKIVGYCLHQFLSTEGCLRALEMALATRSKQECKLIHHSDRGVQYCSFEYVKQLKAAGIAISMTDSGEAYENQIAERVNGILKHEFRLNQVFKSHMEALLAVEKGISNYNTLRPHMSCSYLTPSQAHQVEEPLVKQWKSKASVREADGT</sequence>
<name>A0ABW6BNH3_9BACT</name>
<dbReference type="InterPro" id="IPR050900">
    <property type="entry name" value="Transposase_IS3/IS150/IS904"/>
</dbReference>
<dbReference type="InterPro" id="IPR048020">
    <property type="entry name" value="Transpos_IS3"/>
</dbReference>
<dbReference type="PANTHER" id="PTHR46889">
    <property type="entry name" value="TRANSPOSASE INSF FOR INSERTION SEQUENCE IS3B-RELATED"/>
    <property type="match status" value="1"/>
</dbReference>
<dbReference type="EMBL" id="JBHUOX010000001">
    <property type="protein sequence ID" value="MFD2999300.1"/>
    <property type="molecule type" value="Genomic_DNA"/>
</dbReference>
<evidence type="ECO:0000259" key="1">
    <source>
        <dbReference type="PROSITE" id="PS50994"/>
    </source>
</evidence>
<dbReference type="SUPFAM" id="SSF53098">
    <property type="entry name" value="Ribonuclease H-like"/>
    <property type="match status" value="1"/>
</dbReference>
<reference evidence="3" key="1">
    <citation type="journal article" date="2019" name="Int. J. Syst. Evol. Microbiol.">
        <title>The Global Catalogue of Microorganisms (GCM) 10K type strain sequencing project: providing services to taxonomists for standard genome sequencing and annotation.</title>
        <authorList>
            <consortium name="The Broad Institute Genomics Platform"/>
            <consortium name="The Broad Institute Genome Sequencing Center for Infectious Disease"/>
            <person name="Wu L."/>
            <person name="Ma J."/>
        </authorList>
    </citation>
    <scope>NUCLEOTIDE SEQUENCE [LARGE SCALE GENOMIC DNA]</scope>
    <source>
        <strain evidence="3">KCTC 23984</strain>
    </source>
</reference>
<dbReference type="Gene3D" id="3.30.420.10">
    <property type="entry name" value="Ribonuclease H-like superfamily/Ribonuclease H"/>
    <property type="match status" value="1"/>
</dbReference>
<dbReference type="InterPro" id="IPR036397">
    <property type="entry name" value="RNaseH_sf"/>
</dbReference>
<dbReference type="PANTHER" id="PTHR46889:SF5">
    <property type="entry name" value="INTEGRASE PROTEIN"/>
    <property type="match status" value="1"/>
</dbReference>
<dbReference type="RefSeq" id="WP_377480657.1">
    <property type="nucleotide sequence ID" value="NZ_JBHUOX010000001.1"/>
</dbReference>
<accession>A0ABW6BNH3</accession>
<dbReference type="InterPro" id="IPR001584">
    <property type="entry name" value="Integrase_cat-core"/>
</dbReference>
<comment type="caution">
    <text evidence="2">The sequence shown here is derived from an EMBL/GenBank/DDBJ whole genome shotgun (WGS) entry which is preliminary data.</text>
</comment>